<dbReference type="Proteomes" id="UP000067738">
    <property type="component" value="Chromosome"/>
</dbReference>
<comment type="similarity">
    <text evidence="1">Belongs to the HupF/HypC family.</text>
</comment>
<accession>A0A0U3DQB0</accession>
<dbReference type="GO" id="GO:0005506">
    <property type="term" value="F:iron ion binding"/>
    <property type="evidence" value="ECO:0007669"/>
    <property type="project" value="TreeGrafter"/>
</dbReference>
<organism evidence="3 4">
    <name type="scientific">Methanobrevibacter millerae</name>
    <dbReference type="NCBI Taxonomy" id="230361"/>
    <lineage>
        <taxon>Archaea</taxon>
        <taxon>Methanobacteriati</taxon>
        <taxon>Methanobacteriota</taxon>
        <taxon>Methanomada group</taxon>
        <taxon>Methanobacteria</taxon>
        <taxon>Methanobacteriales</taxon>
        <taxon>Methanobacteriaceae</taxon>
        <taxon>Methanobrevibacter</taxon>
    </lineage>
</organism>
<evidence type="ECO:0000313" key="4">
    <source>
        <dbReference type="Proteomes" id="UP000067738"/>
    </source>
</evidence>
<dbReference type="PANTHER" id="PTHR35177">
    <property type="entry name" value="HYDROGENASE MATURATION FACTOR HYBG"/>
    <property type="match status" value="1"/>
</dbReference>
<dbReference type="SUPFAM" id="SSF159127">
    <property type="entry name" value="HupF/HypC-like"/>
    <property type="match status" value="1"/>
</dbReference>
<feature type="coiled-coil region" evidence="2">
    <location>
        <begin position="60"/>
        <end position="90"/>
    </location>
</feature>
<keyword evidence="4" id="KW-1185">Reference proteome</keyword>
<dbReference type="NCBIfam" id="TIGR00074">
    <property type="entry name" value="hypC_hupF"/>
    <property type="match status" value="1"/>
</dbReference>
<evidence type="ECO:0000256" key="2">
    <source>
        <dbReference type="SAM" id="Coils"/>
    </source>
</evidence>
<dbReference type="GO" id="GO:0051604">
    <property type="term" value="P:protein maturation"/>
    <property type="evidence" value="ECO:0007669"/>
    <property type="project" value="TreeGrafter"/>
</dbReference>
<dbReference type="InterPro" id="IPR001109">
    <property type="entry name" value="Hydrogenase_HupF/HypC"/>
</dbReference>
<dbReference type="Gene3D" id="2.30.30.140">
    <property type="match status" value="1"/>
</dbReference>
<dbReference type="PRINTS" id="PR00445">
    <property type="entry name" value="HUPFHYPC"/>
</dbReference>
<sequence length="95" mass="10622">MKNMCIAAPAQIVKIDREANVLYADFGGARQAAKMDLLPDVEIGEYVLIHAGYAIEKLSEEAAKESLEAWEELLEILEEEDKEMEKARIEAGLNQ</sequence>
<protein>
    <submittedName>
        <fullName evidence="3">Hydrogenase assembly chaperone HypC</fullName>
    </submittedName>
</protein>
<evidence type="ECO:0000313" key="3">
    <source>
        <dbReference type="EMBL" id="ALT68138.1"/>
    </source>
</evidence>
<dbReference type="KEGG" id="mmil:sm9_0336"/>
<name>A0A0U3DQB0_9EURY</name>
<evidence type="ECO:0000256" key="1">
    <source>
        <dbReference type="ARBA" id="ARBA00006018"/>
    </source>
</evidence>
<dbReference type="PATRIC" id="fig|230361.4.peg.350"/>
<dbReference type="GO" id="GO:1902670">
    <property type="term" value="F:carbon dioxide binding"/>
    <property type="evidence" value="ECO:0007669"/>
    <property type="project" value="TreeGrafter"/>
</dbReference>
<dbReference type="Pfam" id="PF01455">
    <property type="entry name" value="HupF_HypC"/>
    <property type="match status" value="1"/>
</dbReference>
<dbReference type="FunFam" id="2.30.30.140:FF:000022">
    <property type="entry name" value="Hydrogenase assembly chaperone HybG"/>
    <property type="match status" value="1"/>
</dbReference>
<keyword evidence="2" id="KW-0175">Coiled coil</keyword>
<reference evidence="3 4" key="1">
    <citation type="submission" date="2015-04" db="EMBL/GenBank/DDBJ databases">
        <title>The complete genome sequence of the rumen methanogen Methanobrevibacter millerae SM9.</title>
        <authorList>
            <person name="Leahy S.C."/>
            <person name="Kelly W.J."/>
            <person name="Pacheco D.M."/>
            <person name="Li D."/>
            <person name="Altermann E."/>
            <person name="Attwood G.T."/>
        </authorList>
    </citation>
    <scope>NUCLEOTIDE SEQUENCE [LARGE SCALE GENOMIC DNA]</scope>
    <source>
        <strain evidence="3 4">SM9</strain>
    </source>
</reference>
<dbReference type="EMBL" id="CP011266">
    <property type="protein sequence ID" value="ALT68138.1"/>
    <property type="molecule type" value="Genomic_DNA"/>
</dbReference>
<proteinExistence type="inferred from homology"/>
<dbReference type="AlphaFoldDB" id="A0A0U3DQB0"/>
<gene>
    <name evidence="3" type="primary">hypC</name>
    <name evidence="3" type="ORF">sm9_0336</name>
</gene>
<dbReference type="PANTHER" id="PTHR35177:SF2">
    <property type="entry name" value="HYDROGENASE MATURATION FACTOR HYBG"/>
    <property type="match status" value="1"/>
</dbReference>